<proteinExistence type="predicted"/>
<organism evidence="1 2">
    <name type="scientific">Daphnia pulex</name>
    <name type="common">Water flea</name>
    <dbReference type="NCBI Taxonomy" id="6669"/>
    <lineage>
        <taxon>Eukaryota</taxon>
        <taxon>Metazoa</taxon>
        <taxon>Ecdysozoa</taxon>
        <taxon>Arthropoda</taxon>
        <taxon>Crustacea</taxon>
        <taxon>Branchiopoda</taxon>
        <taxon>Diplostraca</taxon>
        <taxon>Cladocera</taxon>
        <taxon>Anomopoda</taxon>
        <taxon>Daphniidae</taxon>
        <taxon>Daphnia</taxon>
    </lineage>
</organism>
<name>E9GLE6_DAPPU</name>
<dbReference type="EMBL" id="GL732551">
    <property type="protein sequence ID" value="EFX79499.1"/>
    <property type="molecule type" value="Genomic_DNA"/>
</dbReference>
<dbReference type="PhylomeDB" id="E9GLE6"/>
<sequence length="1172" mass="134127">MNSSSKIDRKCIAEAVLPSQEPLLNFSAGYVIPAEISLPYIKLDEIGNINIPLSLLDAERLKSFSEKQIDADASPTLFPSSQKHTFDICSDKIHYSTLENIDISSLVIKMLRLPVTKTMDFKAKLDKLMLFEVDGQYTHTFDSGKEFGTFGTAILQLPVKCGHDGGNFQVKYNGRQASYQDQVDCHKLFSLSSFYNSCEYVMNPVTRGWKLTLVFNLVWTNFSIMMPADFLVFLNSQKKLDSALLPWNPHRNKDDYSTEDQQFPLLKENVQIPVITSIDEKKVPCSVIALNDSAESEVCSSIEDSEDSENEIDYNSYSDYSECEDKENCHCDVNNPTLMMCEEEDVLFFVLEEKYLENSLMFHHLQGNDRILADLLRCCPVIDVHLAKVTHTNRRQRKFFGPGSLYPETTSTNTAKISRLIDADGVVKDLHIDELNWNEKCVGPRNWLESLRIQPDKEIKIMKRNYKCYCRKTCRCWKLIQIRKRIYFNAILIIWPKHQSIGMYCRYGLGMFLNFLESSLTSALAHQQLAQDLHKTVEYCCNYPQRIWTQSTFRNGELTLRLLRLCNALRALKEGFKILKMLGTEFDTTAKQKTLKTFEGIQNEQVAQEVVKFICQSNGRGDCIDLIRRLITTQRIIKQFVPIITMIQYFLGVKCVKGAMLVGDCVASSLANIDQKGAAVLKESDVALYIDAILSLEAYPESSSQERLASLVSLFSKLPSTSQCSLVLELDAQGNSRFLGIESCQFIFLEICETFLDCESSVFLAPDALGLLKCFIRLGNPKWLESLLSKIINFPDQKGTIAFLKQLLSDQSLWKLATSSELGKTSLESILNQYSRLLSSTLLAFNKRVQSPSDYNWHYNCNSLLSSVAKYLQFVMQVKRNPKLSNLKLIPSSPLLSPMNFDQMLRILEGFHISSTEHWNTSPCYSVMMREICKFAVSAMKKSNVMQQRDAVSKMVRYFLNFLEKSLSQSLLKEVCVIEAAGCWSLNFKYGFFLDVISSTEVWGKLDSDTKLEILNTCATLIESWIIEESKALDRYSWIKKTQEEIKNDQFSSLAQFFFSIEEHRFDPKQKNIIGSFQPYLKKLPHLLLRSFMLDLHKSIVTTMSCVKKIPVCLILLTDVCRHFTDRNFLSDNLSEEGYDKIVNCLLLIDDARSWERFADEICFFQVIADDN</sequence>
<dbReference type="PANTHER" id="PTHR33099:SF7">
    <property type="entry name" value="MYND-TYPE DOMAIN-CONTAINING PROTEIN"/>
    <property type="match status" value="1"/>
</dbReference>
<accession>E9GLE6</accession>
<dbReference type="AlphaFoldDB" id="E9GLE6"/>
<evidence type="ECO:0000313" key="2">
    <source>
        <dbReference type="Proteomes" id="UP000000305"/>
    </source>
</evidence>
<protein>
    <submittedName>
        <fullName evidence="1">Uncharacterized protein</fullName>
    </submittedName>
</protein>
<dbReference type="KEGG" id="dpx:DAPPUDRAFT_319334"/>
<dbReference type="HOGENOM" id="CLU_252590_0_0_1"/>
<dbReference type="InParanoid" id="E9GLE6"/>
<keyword evidence="2" id="KW-1185">Reference proteome</keyword>
<dbReference type="Proteomes" id="UP000000305">
    <property type="component" value="Unassembled WGS sequence"/>
</dbReference>
<gene>
    <name evidence="1" type="ORF">DAPPUDRAFT_319334</name>
</gene>
<evidence type="ECO:0000313" key="1">
    <source>
        <dbReference type="EMBL" id="EFX79499.1"/>
    </source>
</evidence>
<dbReference type="eggNOG" id="ENOG502QWAB">
    <property type="taxonomic scope" value="Eukaryota"/>
</dbReference>
<reference evidence="1 2" key="1">
    <citation type="journal article" date="2011" name="Science">
        <title>The ecoresponsive genome of Daphnia pulex.</title>
        <authorList>
            <person name="Colbourne J.K."/>
            <person name="Pfrender M.E."/>
            <person name="Gilbert D."/>
            <person name="Thomas W.K."/>
            <person name="Tucker A."/>
            <person name="Oakley T.H."/>
            <person name="Tokishita S."/>
            <person name="Aerts A."/>
            <person name="Arnold G.J."/>
            <person name="Basu M.K."/>
            <person name="Bauer D.J."/>
            <person name="Caceres C.E."/>
            <person name="Carmel L."/>
            <person name="Casola C."/>
            <person name="Choi J.H."/>
            <person name="Detter J.C."/>
            <person name="Dong Q."/>
            <person name="Dusheyko S."/>
            <person name="Eads B.D."/>
            <person name="Frohlich T."/>
            <person name="Geiler-Samerotte K.A."/>
            <person name="Gerlach D."/>
            <person name="Hatcher P."/>
            <person name="Jogdeo S."/>
            <person name="Krijgsveld J."/>
            <person name="Kriventseva E.V."/>
            <person name="Kultz D."/>
            <person name="Laforsch C."/>
            <person name="Lindquist E."/>
            <person name="Lopez J."/>
            <person name="Manak J.R."/>
            <person name="Muller J."/>
            <person name="Pangilinan J."/>
            <person name="Patwardhan R.P."/>
            <person name="Pitluck S."/>
            <person name="Pritham E.J."/>
            <person name="Rechtsteiner A."/>
            <person name="Rho M."/>
            <person name="Rogozin I.B."/>
            <person name="Sakarya O."/>
            <person name="Salamov A."/>
            <person name="Schaack S."/>
            <person name="Shapiro H."/>
            <person name="Shiga Y."/>
            <person name="Skalitzky C."/>
            <person name="Smith Z."/>
            <person name="Souvorov A."/>
            <person name="Sung W."/>
            <person name="Tang Z."/>
            <person name="Tsuchiya D."/>
            <person name="Tu H."/>
            <person name="Vos H."/>
            <person name="Wang M."/>
            <person name="Wolf Y.I."/>
            <person name="Yamagata H."/>
            <person name="Yamada T."/>
            <person name="Ye Y."/>
            <person name="Shaw J.R."/>
            <person name="Andrews J."/>
            <person name="Crease T.J."/>
            <person name="Tang H."/>
            <person name="Lucas S.M."/>
            <person name="Robertson H.M."/>
            <person name="Bork P."/>
            <person name="Koonin E.V."/>
            <person name="Zdobnov E.M."/>
            <person name="Grigoriev I.V."/>
            <person name="Lynch M."/>
            <person name="Boore J.L."/>
        </authorList>
    </citation>
    <scope>NUCLEOTIDE SEQUENCE [LARGE SCALE GENOMIC DNA]</scope>
</reference>
<dbReference type="OrthoDB" id="5971311at2759"/>
<dbReference type="PANTHER" id="PTHR33099">
    <property type="entry name" value="FE2OG DIOXYGENASE DOMAIN-CONTAINING PROTEIN"/>
    <property type="match status" value="1"/>
</dbReference>